<gene>
    <name evidence="6" type="ORF">DP130_11460</name>
</gene>
<dbReference type="Gene3D" id="3.40.50.300">
    <property type="entry name" value="P-loop containing nucleotide triphosphate hydrolases"/>
    <property type="match status" value="1"/>
</dbReference>
<evidence type="ECO:0000313" key="7">
    <source>
        <dbReference type="Proteomes" id="UP000290921"/>
    </source>
</evidence>
<comment type="caution">
    <text evidence="6">The sequence shown here is derived from an EMBL/GenBank/DDBJ whole genome shotgun (WGS) entry which is preliminary data.</text>
</comment>
<feature type="domain" description="ABC transporter" evidence="5">
    <location>
        <begin position="9"/>
        <end position="243"/>
    </location>
</feature>
<dbReference type="Proteomes" id="UP000290921">
    <property type="component" value="Unassembled WGS sequence"/>
</dbReference>
<evidence type="ECO:0000256" key="1">
    <source>
        <dbReference type="ARBA" id="ARBA00022448"/>
    </source>
</evidence>
<dbReference type="InterPro" id="IPR003439">
    <property type="entry name" value="ABC_transporter-like_ATP-bd"/>
</dbReference>
<sequence length="285" mass="32856">MPYKNHDPITLNNVSFRYNEKHILNDINISFERNKFHSILGPNGSGKTTLLKNILKALPAKDKTIYIDNFDINTYKNKDLAKKMSSVPQNTNLEFDFTSFDVVLMGRSPHLKRFERESKKDYEIVKEAMNITNTWYLKDKYINQLSGGERQKVIVARALAQKSAIILLDEPISNLDIQNQIDIMDTLKFLNREVTIISVLHDLNLASQYSDSILLLKNGKIYSKGSPENVLTKDNLKYVYDINTYIIKNPITGKPHIIPISKSFLDNNALNTDNFNDDNFFYKKP</sequence>
<dbReference type="GO" id="GO:0016887">
    <property type="term" value="F:ATP hydrolysis activity"/>
    <property type="evidence" value="ECO:0007669"/>
    <property type="project" value="InterPro"/>
</dbReference>
<dbReference type="PROSITE" id="PS50893">
    <property type="entry name" value="ABC_TRANSPORTER_2"/>
    <property type="match status" value="1"/>
</dbReference>
<protein>
    <submittedName>
        <fullName evidence="6">ABC transporter</fullName>
    </submittedName>
</protein>
<dbReference type="EMBL" id="QMAP01000011">
    <property type="protein sequence ID" value="RXI46174.1"/>
    <property type="molecule type" value="Genomic_DNA"/>
</dbReference>
<organism evidence="6 7">
    <name type="scientific">Clostridium tetani</name>
    <dbReference type="NCBI Taxonomy" id="1513"/>
    <lineage>
        <taxon>Bacteria</taxon>
        <taxon>Bacillati</taxon>
        <taxon>Bacillota</taxon>
        <taxon>Clostridia</taxon>
        <taxon>Eubacteriales</taxon>
        <taxon>Clostridiaceae</taxon>
        <taxon>Clostridium</taxon>
    </lineage>
</organism>
<reference evidence="6 7" key="1">
    <citation type="submission" date="2018-06" db="EMBL/GenBank/DDBJ databases">
        <title>Genome conservation of Clostridium tetani.</title>
        <authorList>
            <person name="Bruggemann H."/>
            <person name="Popoff M.R."/>
        </authorList>
    </citation>
    <scope>NUCLEOTIDE SEQUENCE [LARGE SCALE GENOMIC DNA]</scope>
    <source>
        <strain evidence="6 7">2017.061</strain>
    </source>
</reference>
<keyword evidence="3" id="KW-0067">ATP-binding</keyword>
<dbReference type="PANTHER" id="PTHR42794">
    <property type="entry name" value="HEMIN IMPORT ATP-BINDING PROTEIN HMUV"/>
    <property type="match status" value="1"/>
</dbReference>
<name>A0A4Q0VC26_CLOTA</name>
<dbReference type="PANTHER" id="PTHR42794:SF1">
    <property type="entry name" value="HEMIN IMPORT ATP-BINDING PROTEIN HMUV"/>
    <property type="match status" value="1"/>
</dbReference>
<dbReference type="Pfam" id="PF00005">
    <property type="entry name" value="ABC_tran"/>
    <property type="match status" value="1"/>
</dbReference>
<evidence type="ECO:0000313" key="6">
    <source>
        <dbReference type="EMBL" id="RXI46174.1"/>
    </source>
</evidence>
<dbReference type="RefSeq" id="WP_129030777.1">
    <property type="nucleotide sequence ID" value="NZ_QMAP01000011.1"/>
</dbReference>
<dbReference type="InterPro" id="IPR027417">
    <property type="entry name" value="P-loop_NTPase"/>
</dbReference>
<dbReference type="SUPFAM" id="SSF52540">
    <property type="entry name" value="P-loop containing nucleoside triphosphate hydrolases"/>
    <property type="match status" value="1"/>
</dbReference>
<evidence type="ECO:0000259" key="5">
    <source>
        <dbReference type="PROSITE" id="PS50893"/>
    </source>
</evidence>
<dbReference type="GO" id="GO:0005524">
    <property type="term" value="F:ATP binding"/>
    <property type="evidence" value="ECO:0007669"/>
    <property type="project" value="UniProtKB-KW"/>
</dbReference>
<dbReference type="InterPro" id="IPR017871">
    <property type="entry name" value="ABC_transporter-like_CS"/>
</dbReference>
<keyword evidence="4" id="KW-1278">Translocase</keyword>
<proteinExistence type="predicted"/>
<evidence type="ECO:0000256" key="2">
    <source>
        <dbReference type="ARBA" id="ARBA00022741"/>
    </source>
</evidence>
<keyword evidence="1" id="KW-0813">Transport</keyword>
<dbReference type="SMART" id="SM00382">
    <property type="entry name" value="AAA"/>
    <property type="match status" value="1"/>
</dbReference>
<dbReference type="InterPro" id="IPR003593">
    <property type="entry name" value="AAA+_ATPase"/>
</dbReference>
<dbReference type="CDD" id="cd03214">
    <property type="entry name" value="ABC_Iron-Siderophores_B12_Hemin"/>
    <property type="match status" value="1"/>
</dbReference>
<dbReference type="PROSITE" id="PS00211">
    <property type="entry name" value="ABC_TRANSPORTER_1"/>
    <property type="match status" value="1"/>
</dbReference>
<accession>A0A4Q0VC26</accession>
<evidence type="ECO:0000256" key="3">
    <source>
        <dbReference type="ARBA" id="ARBA00022840"/>
    </source>
</evidence>
<dbReference type="AlphaFoldDB" id="A0A4Q0VC26"/>
<keyword evidence="2" id="KW-0547">Nucleotide-binding</keyword>
<evidence type="ECO:0000256" key="4">
    <source>
        <dbReference type="ARBA" id="ARBA00022967"/>
    </source>
</evidence>
<dbReference type="FunFam" id="3.40.50.300:FF:000134">
    <property type="entry name" value="Iron-enterobactin ABC transporter ATP-binding protein"/>
    <property type="match status" value="1"/>
</dbReference>